<dbReference type="Proteomes" id="UP000275925">
    <property type="component" value="Unassembled WGS sequence"/>
</dbReference>
<dbReference type="EMBL" id="BGZO01000003">
    <property type="protein sequence ID" value="GBR75544.1"/>
    <property type="molecule type" value="Genomic_DNA"/>
</dbReference>
<organism evidence="1 2">
    <name type="scientific">Candidatus Termititenax persephonae</name>
    <dbReference type="NCBI Taxonomy" id="2218525"/>
    <lineage>
        <taxon>Bacteria</taxon>
        <taxon>Bacillati</taxon>
        <taxon>Candidatus Margulisiibacteriota</taxon>
        <taxon>Candidatus Termititenacia</taxon>
        <taxon>Candidatus Termititenacales</taxon>
        <taxon>Candidatus Termititenacaceae</taxon>
        <taxon>Candidatus Termititenax</taxon>
    </lineage>
</organism>
<keyword evidence="2" id="KW-1185">Reference proteome</keyword>
<dbReference type="AlphaFoldDB" id="A0A388TFB4"/>
<reference evidence="1 2" key="1">
    <citation type="journal article" date="2019" name="ISME J.">
        <title>Genome analyses of uncultured TG2/ZB3 bacteria in 'Margulisbacteria' specifically attached to ectosymbiotic spirochetes of protists in the termite gut.</title>
        <authorList>
            <person name="Utami Y.D."/>
            <person name="Kuwahara H."/>
            <person name="Igai K."/>
            <person name="Murakami T."/>
            <person name="Sugaya K."/>
            <person name="Morikawa T."/>
            <person name="Nagura Y."/>
            <person name="Yuki M."/>
            <person name="Deevong P."/>
            <person name="Inoue T."/>
            <person name="Kihara K."/>
            <person name="Lo N."/>
            <person name="Yamada A."/>
            <person name="Ohkuma M."/>
            <person name="Hongoh Y."/>
        </authorList>
    </citation>
    <scope>NUCLEOTIDE SEQUENCE [LARGE SCALE GENOMIC DNA]</scope>
    <source>
        <strain evidence="1">NkOx7-02</strain>
    </source>
</reference>
<name>A0A388TFB4_9BACT</name>
<protein>
    <submittedName>
        <fullName evidence="1">Uncharacterized protein</fullName>
    </submittedName>
</protein>
<accession>A0A388TFB4</accession>
<sequence length="267" mass="29876">MMYNHLMWRRHFKTPIYSPEQGGLSKILAKLRRAGSVLLLCPLLLFFLLGCARVVTDKSLTDPSTGQTLTVTEAQFTFTFASPPAQNPGQNYYLILAADPLTEPVNKVHPYDVGSGGGKYFASPEAADLVSTNQNLRNTYFNGQTAEEINLDDIYAAHFNHWRQYYLYNHSGPQRLYQAPFVSANVPSLTVINHPAPRVSGGVLYWTISLPPGLRNFYFALVAVQDERKYTDSVIEESQIGVNAQRHLSRAPSNPAIQAYTVDLVEY</sequence>
<gene>
    <name evidence="1" type="ORF">NO2_0207</name>
</gene>
<evidence type="ECO:0000313" key="1">
    <source>
        <dbReference type="EMBL" id="GBR75544.1"/>
    </source>
</evidence>
<proteinExistence type="predicted"/>
<comment type="caution">
    <text evidence="1">The sequence shown here is derived from an EMBL/GenBank/DDBJ whole genome shotgun (WGS) entry which is preliminary data.</text>
</comment>
<evidence type="ECO:0000313" key="2">
    <source>
        <dbReference type="Proteomes" id="UP000275925"/>
    </source>
</evidence>